<organism evidence="2">
    <name type="scientific">Enterobacter hormaechei</name>
    <dbReference type="NCBI Taxonomy" id="158836"/>
    <lineage>
        <taxon>Bacteria</taxon>
        <taxon>Pseudomonadati</taxon>
        <taxon>Pseudomonadota</taxon>
        <taxon>Gammaproteobacteria</taxon>
        <taxon>Enterobacterales</taxon>
        <taxon>Enterobacteriaceae</taxon>
        <taxon>Enterobacter</taxon>
        <taxon>Enterobacter cloacae complex</taxon>
    </lineage>
</organism>
<protein>
    <submittedName>
        <fullName evidence="2">Plasmid conjugative transfer protein TraK</fullName>
    </submittedName>
</protein>
<keyword evidence="2" id="KW-0614">Plasmid</keyword>
<feature type="transmembrane region" description="Helical" evidence="1">
    <location>
        <begin position="37"/>
        <end position="63"/>
    </location>
</feature>
<dbReference type="RefSeq" id="WP_032441926.1">
    <property type="nucleotide sequence ID" value="NZ_CP117752.1"/>
</dbReference>
<keyword evidence="1" id="KW-0812">Transmembrane</keyword>
<keyword evidence="1" id="KW-0472">Membrane</keyword>
<dbReference type="AlphaFoldDB" id="A0A0N9DZF6"/>
<reference evidence="2" key="1">
    <citation type="journal article" date="2015" name="Antimicrob. Agents Chemother.">
        <title>Characterization of Tn3000, a new transposon possibly related with blaNDM-1 dissemination among Enterobacteriaceae in Brazil, Nepal, Morocco and India.</title>
        <authorList>
            <person name="Campos J.C."/>
            <person name="Sampaio J.L.M."/>
        </authorList>
    </citation>
    <scope>NUCLEOTIDE SEQUENCE</scope>
    <source>
        <strain evidence="2">E0083033-1</strain>
        <plasmid evidence="2">pEh1A</plasmid>
    </source>
</reference>
<accession>A0A0N9DZF6</accession>
<name>A0A0N9DZF6_9ENTR</name>
<geneLocation type="plasmid" evidence="2">
    <name>pEh1A</name>
</geneLocation>
<evidence type="ECO:0000256" key="1">
    <source>
        <dbReference type="SAM" id="Phobius"/>
    </source>
</evidence>
<sequence>MRSVENRCRESSRPLTIYGVPVAMFLIYLIWCKFPSFMTLWICSGVLTFFGVIAHFGWSWPVLLQRLLHMMRGSRKAGRPWWYRRFYE</sequence>
<feature type="transmembrane region" description="Helical" evidence="1">
    <location>
        <begin position="12"/>
        <end position="31"/>
    </location>
</feature>
<dbReference type="InterPro" id="IPR047756">
    <property type="entry name" value="IcmT-like"/>
</dbReference>
<evidence type="ECO:0000313" key="2">
    <source>
        <dbReference type="EMBL" id="ALF35365.1"/>
    </source>
</evidence>
<gene>
    <name evidence="2" type="primary">traK</name>
    <name evidence="2" type="ORF">AA409_0051</name>
</gene>
<proteinExistence type="predicted"/>
<keyword evidence="1" id="KW-1133">Transmembrane helix</keyword>
<dbReference type="NCBIfam" id="NF038220">
    <property type="entry name" value="IcmT_TraK"/>
    <property type="match status" value="1"/>
</dbReference>
<dbReference type="EMBL" id="KR822246">
    <property type="protein sequence ID" value="ALF35365.1"/>
    <property type="molecule type" value="Genomic_DNA"/>
</dbReference>